<comment type="caution">
    <text evidence="1">The sequence shown here is derived from an EMBL/GenBank/DDBJ whole genome shotgun (WGS) entry which is preliminary data.</text>
</comment>
<evidence type="ECO:0000313" key="2">
    <source>
        <dbReference type="Proteomes" id="UP000033982"/>
    </source>
</evidence>
<proteinExistence type="predicted"/>
<organism evidence="1 2">
    <name type="scientific">Candidatus Magasanikbacteria bacterium GW2011_GWA2_50_22</name>
    <dbReference type="NCBI Taxonomy" id="1619043"/>
    <lineage>
        <taxon>Bacteria</taxon>
        <taxon>Candidatus Magasanikiibacteriota</taxon>
    </lineage>
</organism>
<dbReference type="Proteomes" id="UP000033982">
    <property type="component" value="Unassembled WGS sequence"/>
</dbReference>
<name>A0A0G1YQQ5_9BACT</name>
<protein>
    <submittedName>
        <fullName evidence="1">Uncharacterized protein</fullName>
    </submittedName>
</protein>
<dbReference type="EMBL" id="LCQN01000005">
    <property type="protein sequence ID" value="KKW17342.1"/>
    <property type="molecule type" value="Genomic_DNA"/>
</dbReference>
<dbReference type="AlphaFoldDB" id="A0A0G1YQQ5"/>
<gene>
    <name evidence="1" type="ORF">UY58_C0005G0015</name>
</gene>
<accession>A0A0G1YQQ5</accession>
<sequence length="99" mass="11368">MHGVRGDHAREAVGAARDRDEANFLFVIIAPDNLKYLFRYFVRGGNMDFVRNTKVFQAFNDFIGPVLVLGGGDDYRFLKCSSRTWSCWSPFVFSSFIFL</sequence>
<reference evidence="1 2" key="1">
    <citation type="journal article" date="2015" name="Nature">
        <title>rRNA introns, odd ribosomes, and small enigmatic genomes across a large radiation of phyla.</title>
        <authorList>
            <person name="Brown C.T."/>
            <person name="Hug L.A."/>
            <person name="Thomas B.C."/>
            <person name="Sharon I."/>
            <person name="Castelle C.J."/>
            <person name="Singh A."/>
            <person name="Wilkins M.J."/>
            <person name="Williams K.H."/>
            <person name="Banfield J.F."/>
        </authorList>
    </citation>
    <scope>NUCLEOTIDE SEQUENCE [LARGE SCALE GENOMIC DNA]</scope>
</reference>
<evidence type="ECO:0000313" key="1">
    <source>
        <dbReference type="EMBL" id="KKW17342.1"/>
    </source>
</evidence>